<protein>
    <submittedName>
        <fullName evidence="2">Uncharacterized protein</fullName>
    </submittedName>
</protein>
<keyword evidence="3" id="KW-1185">Reference proteome</keyword>
<keyword evidence="1" id="KW-0812">Transmembrane</keyword>
<feature type="transmembrane region" description="Helical" evidence="1">
    <location>
        <begin position="131"/>
        <end position="153"/>
    </location>
</feature>
<feature type="transmembrane region" description="Helical" evidence="1">
    <location>
        <begin position="159"/>
        <end position="179"/>
    </location>
</feature>
<sequence length="226" mass="22512">MVRPAHPAATARGVFVGGTSFAASLTAHIVAMAGSMPAPAPAGHPMAEGTMAGGAMSAHSMPGHAMPTTMPGHVMPTAMPGHDMAAMGTDAGMPMGPAIPLTSVLLLAGVCAIIGALAARPRAAGPVAAGAMVLFGQLGGHLALGLTMGHLALTPSMGLAHLAAAVVAGLAIAGAERALRLAVATLRPVRAAWLSVRRTVVHRVWEFRTRPLSVLTCHGALRAPPA</sequence>
<dbReference type="Proteomes" id="UP001178281">
    <property type="component" value="Unassembled WGS sequence"/>
</dbReference>
<comment type="caution">
    <text evidence="2">The sequence shown here is derived from an EMBL/GenBank/DDBJ whole genome shotgun (WGS) entry which is preliminary data.</text>
</comment>
<accession>A0AA90SSG1</accession>
<dbReference type="AlphaFoldDB" id="A0AA90SSG1"/>
<dbReference type="EMBL" id="JAUTIX010000007">
    <property type="protein sequence ID" value="MDP0399876.1"/>
    <property type="molecule type" value="Genomic_DNA"/>
</dbReference>
<gene>
    <name evidence="2" type="ORF">Q7X28_18315</name>
</gene>
<reference evidence="2" key="1">
    <citation type="submission" date="2023-08" db="EMBL/GenBank/DDBJ databases">
        <title>The draft genome of Tsukamurella strandjordii strain 050030.</title>
        <authorList>
            <person name="Zhao F."/>
            <person name="Feng Y."/>
            <person name="Zong Z."/>
        </authorList>
    </citation>
    <scope>NUCLEOTIDE SEQUENCE</scope>
    <source>
        <strain evidence="2">050030</strain>
    </source>
</reference>
<dbReference type="RefSeq" id="WP_305112376.1">
    <property type="nucleotide sequence ID" value="NZ_JAUTIX010000007.1"/>
</dbReference>
<feature type="transmembrane region" description="Helical" evidence="1">
    <location>
        <begin position="98"/>
        <end position="119"/>
    </location>
</feature>
<keyword evidence="1" id="KW-1133">Transmembrane helix</keyword>
<organism evidence="2 3">
    <name type="scientific">Tsukamurella strandjordii</name>
    <dbReference type="NCBI Taxonomy" id="147577"/>
    <lineage>
        <taxon>Bacteria</taxon>
        <taxon>Bacillati</taxon>
        <taxon>Actinomycetota</taxon>
        <taxon>Actinomycetes</taxon>
        <taxon>Mycobacteriales</taxon>
        <taxon>Tsukamurellaceae</taxon>
        <taxon>Tsukamurella</taxon>
    </lineage>
</organism>
<evidence type="ECO:0000313" key="3">
    <source>
        <dbReference type="Proteomes" id="UP001178281"/>
    </source>
</evidence>
<evidence type="ECO:0000313" key="2">
    <source>
        <dbReference type="EMBL" id="MDP0399876.1"/>
    </source>
</evidence>
<name>A0AA90SSG1_9ACTN</name>
<keyword evidence="1" id="KW-0472">Membrane</keyword>
<evidence type="ECO:0000256" key="1">
    <source>
        <dbReference type="SAM" id="Phobius"/>
    </source>
</evidence>
<proteinExistence type="predicted"/>